<dbReference type="PROSITE" id="PS51350">
    <property type="entry name" value="PTS_HPR_DOM"/>
    <property type="match status" value="1"/>
</dbReference>
<dbReference type="Pfam" id="PF00381">
    <property type="entry name" value="PTS-HPr"/>
    <property type="match status" value="1"/>
</dbReference>
<dbReference type="PRINTS" id="PR00107">
    <property type="entry name" value="PHOSPHOCPHPR"/>
</dbReference>
<reference evidence="6 7" key="2">
    <citation type="submission" date="2019-09" db="EMBL/GenBank/DDBJ databases">
        <title>Complete Genome Sequence and Methylome Analysis of free living Spirochaetas.</title>
        <authorList>
            <person name="Leshcheva N."/>
            <person name="Mikheeva N."/>
        </authorList>
    </citation>
    <scope>NUCLEOTIDE SEQUENCE [LARGE SCALE GENOMIC DNA]</scope>
    <source>
        <strain evidence="6 7">P</strain>
    </source>
</reference>
<sequence>MYNGNMVETSAKIHNSKGIHVRPSGLIFKAIMNYGGEILIIKDGVTTPLRDIISILTLGLAYNDEITIRVSGVNEEEMIDILKDLFEKDYRFEEQ</sequence>
<keyword evidence="4" id="KW-0598">Phosphotransferase system</keyword>
<comment type="subcellular location">
    <subcellularLocation>
        <location evidence="1">Cytoplasm</location>
    </subcellularLocation>
</comment>
<comment type="similarity">
    <text evidence="2">Belongs to the HPr family.</text>
</comment>
<organism evidence="6 7">
    <name type="scientific">Thiospirochaeta perfilievii</name>
    <dbReference type="NCBI Taxonomy" id="252967"/>
    <lineage>
        <taxon>Bacteria</taxon>
        <taxon>Pseudomonadati</taxon>
        <taxon>Spirochaetota</taxon>
        <taxon>Spirochaetia</taxon>
        <taxon>Spirochaetales</taxon>
        <taxon>Spirochaetaceae</taxon>
        <taxon>Thiospirochaeta</taxon>
    </lineage>
</organism>
<keyword evidence="3" id="KW-0963">Cytoplasm</keyword>
<proteinExistence type="inferred from homology"/>
<name>A0A5C1Q8E5_9SPIO</name>
<evidence type="ECO:0000256" key="2">
    <source>
        <dbReference type="ARBA" id="ARBA00010736"/>
    </source>
</evidence>
<dbReference type="PANTHER" id="PTHR33705">
    <property type="entry name" value="PHOSPHOCARRIER PROTEIN HPR"/>
    <property type="match status" value="1"/>
</dbReference>
<dbReference type="NCBIfam" id="TIGR01003">
    <property type="entry name" value="PTS_HPr_family"/>
    <property type="match status" value="1"/>
</dbReference>
<protein>
    <submittedName>
        <fullName evidence="6">HPr family phosphocarrier protein</fullName>
    </submittedName>
</protein>
<dbReference type="Proteomes" id="UP000323824">
    <property type="component" value="Chromosome"/>
</dbReference>
<feature type="domain" description="HPr" evidence="5">
    <location>
        <begin position="6"/>
        <end position="95"/>
    </location>
</feature>
<evidence type="ECO:0000313" key="7">
    <source>
        <dbReference type="Proteomes" id="UP000323824"/>
    </source>
</evidence>
<dbReference type="InterPro" id="IPR035895">
    <property type="entry name" value="HPr-like_sf"/>
</dbReference>
<dbReference type="GO" id="GO:0005737">
    <property type="term" value="C:cytoplasm"/>
    <property type="evidence" value="ECO:0007669"/>
    <property type="project" value="UniProtKB-SubCell"/>
</dbReference>
<evidence type="ECO:0000259" key="5">
    <source>
        <dbReference type="PROSITE" id="PS51350"/>
    </source>
</evidence>
<dbReference type="Gene3D" id="3.30.1340.10">
    <property type="entry name" value="HPr-like"/>
    <property type="match status" value="1"/>
</dbReference>
<evidence type="ECO:0000256" key="3">
    <source>
        <dbReference type="ARBA" id="ARBA00022490"/>
    </source>
</evidence>
<reference evidence="6 7" key="1">
    <citation type="submission" date="2019-02" db="EMBL/GenBank/DDBJ databases">
        <authorList>
            <person name="Fomenkov A."/>
            <person name="Dubinina G."/>
            <person name="Grabovich M."/>
            <person name="Vincze T."/>
            <person name="Roberts R.J."/>
        </authorList>
    </citation>
    <scope>NUCLEOTIDE SEQUENCE [LARGE SCALE GENOMIC DNA]</scope>
    <source>
        <strain evidence="6 7">P</strain>
    </source>
</reference>
<evidence type="ECO:0000256" key="4">
    <source>
        <dbReference type="ARBA" id="ARBA00022683"/>
    </source>
</evidence>
<gene>
    <name evidence="6" type="ORF">EW093_02570</name>
</gene>
<dbReference type="InterPro" id="IPR050399">
    <property type="entry name" value="HPr"/>
</dbReference>
<dbReference type="AlphaFoldDB" id="A0A5C1Q8E5"/>
<evidence type="ECO:0000256" key="1">
    <source>
        <dbReference type="ARBA" id="ARBA00004496"/>
    </source>
</evidence>
<dbReference type="OrthoDB" id="9809047at2"/>
<dbReference type="SUPFAM" id="SSF55594">
    <property type="entry name" value="HPr-like"/>
    <property type="match status" value="1"/>
</dbReference>
<dbReference type="PANTHER" id="PTHR33705:SF2">
    <property type="entry name" value="PHOSPHOCARRIER PROTEIN NPR"/>
    <property type="match status" value="1"/>
</dbReference>
<dbReference type="InterPro" id="IPR000032">
    <property type="entry name" value="HPr-like"/>
</dbReference>
<keyword evidence="7" id="KW-1185">Reference proteome</keyword>
<evidence type="ECO:0000313" key="6">
    <source>
        <dbReference type="EMBL" id="QEN03628.1"/>
    </source>
</evidence>
<dbReference type="KEGG" id="sper:EW093_02570"/>
<accession>A0A5C1Q8E5</accession>
<dbReference type="EMBL" id="CP035807">
    <property type="protein sequence ID" value="QEN03628.1"/>
    <property type="molecule type" value="Genomic_DNA"/>
</dbReference>
<dbReference type="GO" id="GO:0009401">
    <property type="term" value="P:phosphoenolpyruvate-dependent sugar phosphotransferase system"/>
    <property type="evidence" value="ECO:0007669"/>
    <property type="project" value="UniProtKB-KW"/>
</dbReference>